<gene>
    <name evidence="1" type="ORF">PCON_08728</name>
</gene>
<organism evidence="1 2">
    <name type="scientific">Pyronema omphalodes (strain CBS 100304)</name>
    <name type="common">Pyronema confluens</name>
    <dbReference type="NCBI Taxonomy" id="1076935"/>
    <lineage>
        <taxon>Eukaryota</taxon>
        <taxon>Fungi</taxon>
        <taxon>Dikarya</taxon>
        <taxon>Ascomycota</taxon>
        <taxon>Pezizomycotina</taxon>
        <taxon>Pezizomycetes</taxon>
        <taxon>Pezizales</taxon>
        <taxon>Pyronemataceae</taxon>
        <taxon>Pyronema</taxon>
    </lineage>
</organism>
<proteinExistence type="predicted"/>
<name>U4LEH6_PYROM</name>
<reference evidence="1 2" key="1">
    <citation type="journal article" date="2013" name="PLoS Genet.">
        <title>The genome and development-dependent transcriptomes of Pyronema confluens: a window into fungal evolution.</title>
        <authorList>
            <person name="Traeger S."/>
            <person name="Altegoer F."/>
            <person name="Freitag M."/>
            <person name="Gabaldon T."/>
            <person name="Kempken F."/>
            <person name="Kumar A."/>
            <person name="Marcet-Houben M."/>
            <person name="Poggeler S."/>
            <person name="Stajich J.E."/>
            <person name="Nowrousian M."/>
        </authorList>
    </citation>
    <scope>NUCLEOTIDE SEQUENCE [LARGE SCALE GENOMIC DNA]</scope>
    <source>
        <strain evidence="2">CBS 100304</strain>
        <tissue evidence="1">Vegetative mycelium</tissue>
    </source>
</reference>
<accession>U4LEH6</accession>
<protein>
    <submittedName>
        <fullName evidence="1">Uncharacterized protein</fullName>
    </submittedName>
</protein>
<dbReference type="Proteomes" id="UP000018144">
    <property type="component" value="Unassembled WGS sequence"/>
</dbReference>
<evidence type="ECO:0000313" key="1">
    <source>
        <dbReference type="EMBL" id="CCX30529.1"/>
    </source>
</evidence>
<dbReference type="AlphaFoldDB" id="U4LEH6"/>
<dbReference type="EMBL" id="HF935442">
    <property type="protein sequence ID" value="CCX30529.1"/>
    <property type="molecule type" value="Genomic_DNA"/>
</dbReference>
<evidence type="ECO:0000313" key="2">
    <source>
        <dbReference type="Proteomes" id="UP000018144"/>
    </source>
</evidence>
<sequence>MLRLKIPVTLTPIFPRKMQALQLARLWRSSGESFGSLSASFHPPRESQREFRKMSQYSELRRAGLNYGSLMMLTTMAARIHKDNKADVPGLPLDGWTTRLRAEKSTSTRLDAQLWQA</sequence>
<keyword evidence="2" id="KW-1185">Reference proteome</keyword>